<accession>A0A1X6NVV9</accession>
<evidence type="ECO:0000313" key="1">
    <source>
        <dbReference type="EMBL" id="OSX72712.1"/>
    </source>
</evidence>
<name>A0A1X6NVV9_PORUM</name>
<dbReference type="AlphaFoldDB" id="A0A1X6NVV9"/>
<proteinExistence type="predicted"/>
<reference evidence="1 2" key="1">
    <citation type="submission" date="2017-03" db="EMBL/GenBank/DDBJ databases">
        <title>WGS assembly of Porphyra umbilicalis.</title>
        <authorList>
            <person name="Brawley S.H."/>
            <person name="Blouin N.A."/>
            <person name="Ficko-Blean E."/>
            <person name="Wheeler G.L."/>
            <person name="Lohr M."/>
            <person name="Goodson H.V."/>
            <person name="Jenkins J.W."/>
            <person name="Blaby-Haas C.E."/>
            <person name="Helliwell K.E."/>
            <person name="Chan C."/>
            <person name="Marriage T."/>
            <person name="Bhattacharya D."/>
            <person name="Klein A.S."/>
            <person name="Badis Y."/>
            <person name="Brodie J."/>
            <person name="Cao Y."/>
            <person name="Collen J."/>
            <person name="Dittami S.M."/>
            <person name="Gachon C.M."/>
            <person name="Green B.R."/>
            <person name="Karpowicz S."/>
            <person name="Kim J.W."/>
            <person name="Kudahl U."/>
            <person name="Lin S."/>
            <person name="Michel G."/>
            <person name="Mittag M."/>
            <person name="Olson B.J."/>
            <person name="Pangilinan J."/>
            <person name="Peng Y."/>
            <person name="Qiu H."/>
            <person name="Shu S."/>
            <person name="Singer J.T."/>
            <person name="Smith A.G."/>
            <person name="Sprecher B.N."/>
            <person name="Wagner V."/>
            <person name="Wang W."/>
            <person name="Wang Z.-Y."/>
            <person name="Yan J."/>
            <person name="Yarish C."/>
            <person name="Zoeuner-Riek S."/>
            <person name="Zhuang Y."/>
            <person name="Zou Y."/>
            <person name="Lindquist E.A."/>
            <person name="Grimwood J."/>
            <person name="Barry K."/>
            <person name="Rokhsar D.S."/>
            <person name="Schmutz J."/>
            <person name="Stiller J.W."/>
            <person name="Grossman A.R."/>
            <person name="Prochnik S.E."/>
        </authorList>
    </citation>
    <scope>NUCLEOTIDE SEQUENCE [LARGE SCALE GENOMIC DNA]</scope>
    <source>
        <strain evidence="1">4086291</strain>
    </source>
</reference>
<dbReference type="Proteomes" id="UP000218209">
    <property type="component" value="Unassembled WGS sequence"/>
</dbReference>
<evidence type="ECO:0000313" key="2">
    <source>
        <dbReference type="Proteomes" id="UP000218209"/>
    </source>
</evidence>
<dbReference type="EMBL" id="KV919043">
    <property type="protein sequence ID" value="OSX72712.1"/>
    <property type="molecule type" value="Genomic_DNA"/>
</dbReference>
<keyword evidence="2" id="KW-1185">Reference proteome</keyword>
<sequence length="278" mass="29879">MGPAANNALYLTTVPALPAVADVHTRELLVAVQAPAVAQGQLVEAEHLIAAQDEERSRKWFRRELGTVTEAEDAAAAKRTAIIAHHVGLASTLGHGGHGGGGNGAPAWMADVIQNLAQVQAGVAQVQAGVAQVEARVAQVEAVVEARAAQLQAVVEARAAQLQAGQRRLLYRQDNACRARFNQSRLSSASSDDLPLRPFVKELPGHGQMLDDFQGVVPDVAVGDQLPHPFPTTKRQALSLNNPDIAVICAWMHELHGLEGLTLRERRARMVDVLQFWR</sequence>
<gene>
    <name evidence="1" type="ORF">BU14_0412s0006</name>
</gene>
<organism evidence="1 2">
    <name type="scientific">Porphyra umbilicalis</name>
    <name type="common">Purple laver</name>
    <name type="synonym">Red alga</name>
    <dbReference type="NCBI Taxonomy" id="2786"/>
    <lineage>
        <taxon>Eukaryota</taxon>
        <taxon>Rhodophyta</taxon>
        <taxon>Bangiophyceae</taxon>
        <taxon>Bangiales</taxon>
        <taxon>Bangiaceae</taxon>
        <taxon>Porphyra</taxon>
    </lineage>
</organism>
<protein>
    <submittedName>
        <fullName evidence="1">Uncharacterized protein</fullName>
    </submittedName>
</protein>